<evidence type="ECO:0000256" key="1">
    <source>
        <dbReference type="SAM" id="MobiDB-lite"/>
    </source>
</evidence>
<dbReference type="Proteomes" id="UP000233276">
    <property type="component" value="Chromosome"/>
</dbReference>
<name>A0A2K9DBN4_9MICO</name>
<accession>A0A2K9DBN4</accession>
<dbReference type="KEGG" id="mhos:CXR34_08670"/>
<sequence length="170" mass="19073">MTTFDESLHPRGNAGRFAAKRNDAPAQTLDAPIADPFSHQAAFPIPDADREVFAEAATFRDIDDLYIARPRDRGYTADLTLRWAGIARGRELRAAGDAGIPTSLPEANPFAHTQNDVELFEMYTQITEEPPGDGEMSSNQWSNWVLRLTEQYNARRMELVRADVLGSYRM</sequence>
<gene>
    <name evidence="2" type="ORF">CXR34_08670</name>
</gene>
<evidence type="ECO:0000313" key="2">
    <source>
        <dbReference type="EMBL" id="AUG29511.1"/>
    </source>
</evidence>
<reference evidence="2 3" key="1">
    <citation type="submission" date="2017-12" db="EMBL/GenBank/DDBJ databases">
        <title>Isolation and characterization of estrogens degradatiion strain Microbacterium hominis SJTG1.</title>
        <authorList>
            <person name="Xiong W."/>
            <person name="Yin C."/>
            <person name="Zheng D."/>
            <person name="Liang R."/>
        </authorList>
    </citation>
    <scope>NUCLEOTIDE SEQUENCE [LARGE SCALE GENOMIC DNA]</scope>
    <source>
        <strain evidence="2 3">SJTG1</strain>
    </source>
</reference>
<dbReference type="RefSeq" id="WP_016464907.1">
    <property type="nucleotide sequence ID" value="NZ_CP025299.1"/>
</dbReference>
<dbReference type="EMBL" id="CP025299">
    <property type="protein sequence ID" value="AUG29511.1"/>
    <property type="molecule type" value="Genomic_DNA"/>
</dbReference>
<protein>
    <submittedName>
        <fullName evidence="2">Uncharacterized protein</fullName>
    </submittedName>
</protein>
<dbReference type="AlphaFoldDB" id="A0A2K9DBN4"/>
<organism evidence="2 3">
    <name type="scientific">Microbacterium hominis</name>
    <dbReference type="NCBI Taxonomy" id="162426"/>
    <lineage>
        <taxon>Bacteria</taxon>
        <taxon>Bacillati</taxon>
        <taxon>Actinomycetota</taxon>
        <taxon>Actinomycetes</taxon>
        <taxon>Micrococcales</taxon>
        <taxon>Microbacteriaceae</taxon>
        <taxon>Microbacterium</taxon>
    </lineage>
</organism>
<evidence type="ECO:0000313" key="3">
    <source>
        <dbReference type="Proteomes" id="UP000233276"/>
    </source>
</evidence>
<proteinExistence type="predicted"/>
<feature type="region of interest" description="Disordered" evidence="1">
    <location>
        <begin position="1"/>
        <end position="21"/>
    </location>
</feature>